<organism evidence="1 2">
    <name type="scientific">Rattus norvegicus</name>
    <name type="common">Rat</name>
    <dbReference type="NCBI Taxonomy" id="10116"/>
    <lineage>
        <taxon>Eukaryota</taxon>
        <taxon>Metazoa</taxon>
        <taxon>Chordata</taxon>
        <taxon>Craniata</taxon>
        <taxon>Vertebrata</taxon>
        <taxon>Euteleostomi</taxon>
        <taxon>Mammalia</taxon>
        <taxon>Eutheria</taxon>
        <taxon>Euarchontoglires</taxon>
        <taxon>Glires</taxon>
        <taxon>Rodentia</taxon>
        <taxon>Myomorpha</taxon>
        <taxon>Muroidea</taxon>
        <taxon>Muridae</taxon>
        <taxon>Murinae</taxon>
        <taxon>Rattus</taxon>
    </lineage>
</organism>
<gene>
    <name evidence="1" type="ORF">rCG_49743</name>
</gene>
<evidence type="ECO:0000313" key="2">
    <source>
        <dbReference type="Proteomes" id="UP000234681"/>
    </source>
</evidence>
<sequence>MKSWQLIAVVGDALQDIKADCSNCVETEDRKV</sequence>
<protein>
    <submittedName>
        <fullName evidence="1">RCG49743, isoform CRA_a</fullName>
    </submittedName>
</protein>
<dbReference type="EMBL" id="CH474017">
    <property type="protein sequence ID" value="EDL96256.1"/>
    <property type="molecule type" value="Genomic_DNA"/>
</dbReference>
<proteinExistence type="predicted"/>
<name>A6K4N5_RAT</name>
<reference evidence="1 2" key="1">
    <citation type="submission" date="2005-07" db="EMBL/GenBank/DDBJ databases">
        <authorList>
            <person name="Mural R.J."/>
            <person name="Li P.W."/>
            <person name="Adams M.D."/>
            <person name="Amanatides P.G."/>
            <person name="Baden-Tillson H."/>
            <person name="Barnstead M."/>
            <person name="Chin S.H."/>
            <person name="Dew I."/>
            <person name="Evans C.A."/>
            <person name="Ferriera S."/>
            <person name="Flanigan M."/>
            <person name="Fosler C."/>
            <person name="Glodek A."/>
            <person name="Gu Z."/>
            <person name="Holt R.A."/>
            <person name="Jennings D."/>
            <person name="Kraft C.L."/>
            <person name="Lu F."/>
            <person name="Nguyen T."/>
            <person name="Nusskern D.R."/>
            <person name="Pfannkoch C.M."/>
            <person name="Sitter C."/>
            <person name="Sutton G.G."/>
            <person name="Venter J.C."/>
            <person name="Wang Z."/>
            <person name="Woodage T."/>
            <person name="Zheng X.H."/>
            <person name="Zhong F."/>
        </authorList>
    </citation>
    <scope>NUCLEOTIDE SEQUENCE [LARGE SCALE GENOMIC DNA]</scope>
    <source>
        <strain>BN</strain>
        <strain evidence="2">Sprague-Dawley</strain>
    </source>
</reference>
<dbReference type="Proteomes" id="UP000234681">
    <property type="component" value="Chromosome 10"/>
</dbReference>
<feature type="non-terminal residue" evidence="1">
    <location>
        <position position="32"/>
    </location>
</feature>
<dbReference type="AlphaFoldDB" id="A6K4N5"/>
<evidence type="ECO:0000313" key="1">
    <source>
        <dbReference type="EMBL" id="EDL96256.1"/>
    </source>
</evidence>
<accession>A6K4N5</accession>